<organism evidence="1 2">
    <name type="scientific">Flavobacterium collinsii</name>
    <dbReference type="NCBI Taxonomy" id="1114861"/>
    <lineage>
        <taxon>Bacteria</taxon>
        <taxon>Pseudomonadati</taxon>
        <taxon>Bacteroidota</taxon>
        <taxon>Flavobacteriia</taxon>
        <taxon>Flavobacteriales</taxon>
        <taxon>Flavobacteriaceae</taxon>
        <taxon>Flavobacterium</taxon>
    </lineage>
</organism>
<gene>
    <name evidence="1" type="ORF">FLACOL7796_02542</name>
</gene>
<accession>A0ABM8KKD9</accession>
<dbReference type="EMBL" id="CADCST010000085">
    <property type="protein sequence ID" value="CAA9199037.1"/>
    <property type="molecule type" value="Genomic_DNA"/>
</dbReference>
<protein>
    <submittedName>
        <fullName evidence="1">Uncharacterized protein</fullName>
    </submittedName>
</protein>
<name>A0ABM8KKD9_9FLAO</name>
<comment type="caution">
    <text evidence="1">The sequence shown here is derived from an EMBL/GenBank/DDBJ whole genome shotgun (WGS) entry which is preliminary data.</text>
</comment>
<sequence length="190" mass="19908">MALSTAGTLSMGDINVELGRSRTTSISLDAAENGSYATINQNSNSKPSSSNPATISEWRGYNHTAVSSGGGSSGGGTVNTGVIWNNTGRTISATYMAIKANGTNIVYITLPTLAHGDSFKFSTSYTNLIFSNGTFVMDLYTPTVGLNSSNYFYMTAGSNSTNGYFSNTGSSLRATVTSSGPQYSIIIYIK</sequence>
<proteinExistence type="predicted"/>
<reference evidence="1 2" key="1">
    <citation type="submission" date="2020-02" db="EMBL/GenBank/DDBJ databases">
        <authorList>
            <person name="Criscuolo A."/>
        </authorList>
    </citation>
    <scope>NUCLEOTIDE SEQUENCE [LARGE SCALE GENOMIC DNA]</scope>
    <source>
        <strain evidence="1">CECT7796</strain>
    </source>
</reference>
<keyword evidence="2" id="KW-1185">Reference proteome</keyword>
<evidence type="ECO:0000313" key="1">
    <source>
        <dbReference type="EMBL" id="CAA9199037.1"/>
    </source>
</evidence>
<evidence type="ECO:0000313" key="2">
    <source>
        <dbReference type="Proteomes" id="UP000474567"/>
    </source>
</evidence>
<dbReference type="Proteomes" id="UP000474567">
    <property type="component" value="Unassembled WGS sequence"/>
</dbReference>
<dbReference type="RefSeq" id="WP_173966490.1">
    <property type="nucleotide sequence ID" value="NZ_CADCST010000085.1"/>
</dbReference>